<protein>
    <submittedName>
        <fullName evidence="1">Uncharacterized protein</fullName>
    </submittedName>
</protein>
<accession>A0ABR1CPG7</accession>
<keyword evidence="2" id="KW-1185">Reference proteome</keyword>
<dbReference type="Proteomes" id="UP001303046">
    <property type="component" value="Unassembled WGS sequence"/>
</dbReference>
<gene>
    <name evidence="1" type="primary">Necator_chrIII.g8969</name>
    <name evidence="1" type="ORF">RB195_008204</name>
</gene>
<comment type="caution">
    <text evidence="1">The sequence shown here is derived from an EMBL/GenBank/DDBJ whole genome shotgun (WGS) entry which is preliminary data.</text>
</comment>
<proteinExistence type="predicted"/>
<evidence type="ECO:0000313" key="1">
    <source>
        <dbReference type="EMBL" id="KAK6739563.1"/>
    </source>
</evidence>
<organism evidence="1 2">
    <name type="scientific">Necator americanus</name>
    <name type="common">Human hookworm</name>
    <dbReference type="NCBI Taxonomy" id="51031"/>
    <lineage>
        <taxon>Eukaryota</taxon>
        <taxon>Metazoa</taxon>
        <taxon>Ecdysozoa</taxon>
        <taxon>Nematoda</taxon>
        <taxon>Chromadorea</taxon>
        <taxon>Rhabditida</taxon>
        <taxon>Rhabditina</taxon>
        <taxon>Rhabditomorpha</taxon>
        <taxon>Strongyloidea</taxon>
        <taxon>Ancylostomatidae</taxon>
        <taxon>Bunostominae</taxon>
        <taxon>Necator</taxon>
    </lineage>
</organism>
<evidence type="ECO:0000313" key="2">
    <source>
        <dbReference type="Proteomes" id="UP001303046"/>
    </source>
</evidence>
<reference evidence="1 2" key="1">
    <citation type="submission" date="2023-08" db="EMBL/GenBank/DDBJ databases">
        <title>A Necator americanus chromosomal reference genome.</title>
        <authorList>
            <person name="Ilik V."/>
            <person name="Petrzelkova K.J."/>
            <person name="Pardy F."/>
            <person name="Fuh T."/>
            <person name="Niatou-Singa F.S."/>
            <person name="Gouil Q."/>
            <person name="Baker L."/>
            <person name="Ritchie M.E."/>
            <person name="Jex A.R."/>
            <person name="Gazzola D."/>
            <person name="Li H."/>
            <person name="Toshio Fujiwara R."/>
            <person name="Zhan B."/>
            <person name="Aroian R.V."/>
            <person name="Pafco B."/>
            <person name="Schwarz E.M."/>
        </authorList>
    </citation>
    <scope>NUCLEOTIDE SEQUENCE [LARGE SCALE GENOMIC DNA]</scope>
    <source>
        <strain evidence="1 2">Aroian</strain>
        <tissue evidence="1">Whole animal</tissue>
    </source>
</reference>
<name>A0ABR1CPG7_NECAM</name>
<sequence>MYGSNSYVPDGSGPAILNTLSQMLCKGAVVEHTTKSRTEIYQIPSGNVESLVTTFRFFTMNFRVLPTYRKQVPQDMEQCRIDVDSVRALSADRADCSKTTPLDKNASGNNNGNGTYMNVEYSFFHHSSSFAISILFRLAFSSRKVPPEMRPRIKGSDEGNNDETLAVIKTVNNFGYCSTHCESNTCKWKFFLAVLQKSKAFCGENVLN</sequence>
<dbReference type="EMBL" id="JAVFWL010000003">
    <property type="protein sequence ID" value="KAK6739563.1"/>
    <property type="molecule type" value="Genomic_DNA"/>
</dbReference>